<evidence type="ECO:0000313" key="2">
    <source>
        <dbReference type="Proteomes" id="UP000649955"/>
    </source>
</evidence>
<proteinExistence type="predicted"/>
<protein>
    <submittedName>
        <fullName evidence="1">Uncharacterized protein</fullName>
    </submittedName>
</protein>
<comment type="caution">
    <text evidence="1">The sequence shown here is derived from an EMBL/GenBank/DDBJ whole genome shotgun (WGS) entry which is preliminary data.</text>
</comment>
<evidence type="ECO:0000313" key="1">
    <source>
        <dbReference type="EMBL" id="GHG41661.1"/>
    </source>
</evidence>
<gene>
    <name evidence="1" type="ORF">GCM10017567_74070</name>
</gene>
<reference evidence="2" key="1">
    <citation type="journal article" date="2019" name="Int. J. Syst. Evol. Microbiol.">
        <title>The Global Catalogue of Microorganisms (GCM) 10K type strain sequencing project: providing services to taxonomists for standard genome sequencing and annotation.</title>
        <authorList>
            <consortium name="The Broad Institute Genomics Platform"/>
            <consortium name="The Broad Institute Genome Sequencing Center for Infectious Disease"/>
            <person name="Wu L."/>
            <person name="Ma J."/>
        </authorList>
    </citation>
    <scope>NUCLEOTIDE SEQUENCE [LARGE SCALE GENOMIC DNA]</scope>
    <source>
        <strain evidence="2">CGMCC 4.7680</strain>
    </source>
</reference>
<sequence>MVLVVAGRPWTVEKLFTLSQIGLLRLNAEARFLDTKLEFAETPLVDKKTAKQLRENAA</sequence>
<keyword evidence="2" id="KW-1185">Reference proteome</keyword>
<accession>A0ABQ3KP16</accession>
<name>A0ABQ3KP16_9PSEU</name>
<organism evidence="1 2">
    <name type="scientific">Amycolatopsis bullii</name>
    <dbReference type="NCBI Taxonomy" id="941987"/>
    <lineage>
        <taxon>Bacteria</taxon>
        <taxon>Bacillati</taxon>
        <taxon>Actinomycetota</taxon>
        <taxon>Actinomycetes</taxon>
        <taxon>Pseudonocardiales</taxon>
        <taxon>Pseudonocardiaceae</taxon>
        <taxon>Amycolatopsis</taxon>
    </lineage>
</organism>
<dbReference type="Proteomes" id="UP000649955">
    <property type="component" value="Unassembled WGS sequence"/>
</dbReference>
<dbReference type="EMBL" id="BNAW01000051">
    <property type="protein sequence ID" value="GHG41661.1"/>
    <property type="molecule type" value="Genomic_DNA"/>
</dbReference>